<dbReference type="Proteomes" id="UP001183648">
    <property type="component" value="Unassembled WGS sequence"/>
</dbReference>
<gene>
    <name evidence="3" type="ORF">J2S63_001559</name>
</gene>
<reference evidence="3 4" key="1">
    <citation type="submission" date="2023-07" db="EMBL/GenBank/DDBJ databases">
        <title>Sequencing the genomes of 1000 actinobacteria strains.</title>
        <authorList>
            <person name="Klenk H.-P."/>
        </authorList>
    </citation>
    <scope>NUCLEOTIDE SEQUENCE [LARGE SCALE GENOMIC DNA]</scope>
    <source>
        <strain evidence="3 4">DSM 19426</strain>
    </source>
</reference>
<protein>
    <submittedName>
        <fullName evidence="3">mRNA interferase MazF</fullName>
        <ecNumber evidence="3">3.1.-.-</ecNumber>
    </submittedName>
</protein>
<comment type="similarity">
    <text evidence="1">Belongs to the PemK/MazF family.</text>
</comment>
<organism evidence="3 4">
    <name type="scientific">Nocardioides marmoribigeumensis</name>
    <dbReference type="NCBI Taxonomy" id="433649"/>
    <lineage>
        <taxon>Bacteria</taxon>
        <taxon>Bacillati</taxon>
        <taxon>Actinomycetota</taxon>
        <taxon>Actinomycetes</taxon>
        <taxon>Propionibacteriales</taxon>
        <taxon>Nocardioidaceae</taxon>
        <taxon>Nocardioides</taxon>
    </lineage>
</organism>
<dbReference type="InterPro" id="IPR003477">
    <property type="entry name" value="PemK-like"/>
</dbReference>
<proteinExistence type="inferred from homology"/>
<keyword evidence="2" id="KW-1277">Toxin-antitoxin system</keyword>
<dbReference type="EMBL" id="JAVDYG010000001">
    <property type="protein sequence ID" value="MDR7362006.1"/>
    <property type="molecule type" value="Genomic_DNA"/>
</dbReference>
<comment type="caution">
    <text evidence="3">The sequence shown here is derived from an EMBL/GenBank/DDBJ whole genome shotgun (WGS) entry which is preliminary data.</text>
</comment>
<evidence type="ECO:0000256" key="2">
    <source>
        <dbReference type="ARBA" id="ARBA00022649"/>
    </source>
</evidence>
<evidence type="ECO:0000313" key="4">
    <source>
        <dbReference type="Proteomes" id="UP001183648"/>
    </source>
</evidence>
<evidence type="ECO:0000313" key="3">
    <source>
        <dbReference type="EMBL" id="MDR7362006.1"/>
    </source>
</evidence>
<dbReference type="EC" id="3.1.-.-" evidence="3"/>
<dbReference type="Pfam" id="PF02452">
    <property type="entry name" value="PemK_toxin"/>
    <property type="match status" value="1"/>
</dbReference>
<keyword evidence="3" id="KW-0378">Hydrolase</keyword>
<name>A0ABU2BUT0_9ACTN</name>
<dbReference type="RefSeq" id="WP_310300865.1">
    <property type="nucleotide sequence ID" value="NZ_BAAAPS010000008.1"/>
</dbReference>
<dbReference type="InterPro" id="IPR011067">
    <property type="entry name" value="Plasmid_toxin/cell-grow_inhib"/>
</dbReference>
<dbReference type="PANTHER" id="PTHR33988:SF1">
    <property type="entry name" value="ENDORIBONUCLEASE MAZF7-RELATED"/>
    <property type="match status" value="1"/>
</dbReference>
<keyword evidence="4" id="KW-1185">Reference proteome</keyword>
<dbReference type="PANTHER" id="PTHR33988">
    <property type="entry name" value="ENDORIBONUCLEASE MAZF-RELATED"/>
    <property type="match status" value="1"/>
</dbReference>
<evidence type="ECO:0000256" key="1">
    <source>
        <dbReference type="ARBA" id="ARBA00007521"/>
    </source>
</evidence>
<accession>A0ABU2BUT0</accession>
<dbReference type="Gene3D" id="2.30.30.110">
    <property type="match status" value="1"/>
</dbReference>
<dbReference type="SUPFAM" id="SSF50118">
    <property type="entry name" value="Cell growth inhibitor/plasmid maintenance toxic component"/>
    <property type="match status" value="1"/>
</dbReference>
<dbReference type="GO" id="GO:0016787">
    <property type="term" value="F:hydrolase activity"/>
    <property type="evidence" value="ECO:0007669"/>
    <property type="project" value="UniProtKB-KW"/>
</dbReference>
<sequence length="121" mass="12569">MLTSGDVVSLDLGIPQGREAGSSHPAVVVTAQRVLDGDPSVVQVVPLTSTLRGFMSEVVIAPDEANGLTGASAAQCQHVRAVAASRLGSRRGNVGATVLRQVRETLALLLDLPRPAPRLVR</sequence>